<dbReference type="AlphaFoldDB" id="A0A0L0FJX7"/>
<dbReference type="Proteomes" id="UP000054560">
    <property type="component" value="Unassembled WGS sequence"/>
</dbReference>
<protein>
    <submittedName>
        <fullName evidence="2">Uncharacterized protein</fullName>
    </submittedName>
</protein>
<proteinExistence type="predicted"/>
<keyword evidence="3" id="KW-1185">Reference proteome</keyword>
<feature type="region of interest" description="Disordered" evidence="1">
    <location>
        <begin position="213"/>
        <end position="236"/>
    </location>
</feature>
<feature type="compositionally biased region" description="Polar residues" evidence="1">
    <location>
        <begin position="214"/>
        <end position="236"/>
    </location>
</feature>
<reference evidence="2 3" key="1">
    <citation type="submission" date="2011-02" db="EMBL/GenBank/DDBJ databases">
        <title>The Genome Sequence of Sphaeroforma arctica JP610.</title>
        <authorList>
            <consortium name="The Broad Institute Genome Sequencing Platform"/>
            <person name="Russ C."/>
            <person name="Cuomo C."/>
            <person name="Young S.K."/>
            <person name="Zeng Q."/>
            <person name="Gargeya S."/>
            <person name="Alvarado L."/>
            <person name="Berlin A."/>
            <person name="Chapman S.B."/>
            <person name="Chen Z."/>
            <person name="Freedman E."/>
            <person name="Gellesch M."/>
            <person name="Goldberg J."/>
            <person name="Griggs A."/>
            <person name="Gujja S."/>
            <person name="Heilman E."/>
            <person name="Heiman D."/>
            <person name="Howarth C."/>
            <person name="Mehta T."/>
            <person name="Neiman D."/>
            <person name="Pearson M."/>
            <person name="Roberts A."/>
            <person name="Saif S."/>
            <person name="Shea T."/>
            <person name="Shenoy N."/>
            <person name="Sisk P."/>
            <person name="Stolte C."/>
            <person name="Sykes S."/>
            <person name="White J."/>
            <person name="Yandava C."/>
            <person name="Burger G."/>
            <person name="Gray M.W."/>
            <person name="Holland P.W.H."/>
            <person name="King N."/>
            <person name="Lang F.B.F."/>
            <person name="Roger A.J."/>
            <person name="Ruiz-Trillo I."/>
            <person name="Haas B."/>
            <person name="Nusbaum C."/>
            <person name="Birren B."/>
        </authorList>
    </citation>
    <scope>NUCLEOTIDE SEQUENCE [LARGE SCALE GENOMIC DNA]</scope>
    <source>
        <strain evidence="2 3">JP610</strain>
    </source>
</reference>
<gene>
    <name evidence="2" type="ORF">SARC_10464</name>
</gene>
<dbReference type="RefSeq" id="XP_014150969.1">
    <property type="nucleotide sequence ID" value="XM_014295494.1"/>
</dbReference>
<accession>A0A0L0FJX7</accession>
<evidence type="ECO:0000256" key="1">
    <source>
        <dbReference type="SAM" id="MobiDB-lite"/>
    </source>
</evidence>
<name>A0A0L0FJX7_9EUKA</name>
<sequence>MTNPVQPLLLFALGCDWDGRIPRNSTSRWPNQMASIKSVLNARADIDDIAPILLEWSGDKRWSLLQNLGENLLCQYSPRQNRVLQHARFDSKNKMVINEPPEFTQGVAINELTIQSIQADTKHPRTIIGTGIERHHVRTDNSGADAYSNAAERTPFVNETMPLPALCVITSEPENIGPVYVHHRHNPRDSLQAIGGVEVLLFHLIRMTGPLRSLTDSQSTGSNFRKSPSYGNSQSDAAESAFNYDQSNGPDLTNCQSYHEKLTLKAMLEASAISLGMLPEHTHVHVNDTLVRRKCVQTAVLQLLLMATTSHVANTVAMRSCNG</sequence>
<dbReference type="GeneID" id="25910968"/>
<evidence type="ECO:0000313" key="3">
    <source>
        <dbReference type="Proteomes" id="UP000054560"/>
    </source>
</evidence>
<evidence type="ECO:0000313" key="2">
    <source>
        <dbReference type="EMBL" id="KNC77067.1"/>
    </source>
</evidence>
<dbReference type="EMBL" id="KQ242856">
    <property type="protein sequence ID" value="KNC77067.1"/>
    <property type="molecule type" value="Genomic_DNA"/>
</dbReference>
<organism evidence="2 3">
    <name type="scientific">Sphaeroforma arctica JP610</name>
    <dbReference type="NCBI Taxonomy" id="667725"/>
    <lineage>
        <taxon>Eukaryota</taxon>
        <taxon>Ichthyosporea</taxon>
        <taxon>Ichthyophonida</taxon>
        <taxon>Sphaeroforma</taxon>
    </lineage>
</organism>